<feature type="region of interest" description="Disordered" evidence="3">
    <location>
        <begin position="486"/>
        <end position="509"/>
    </location>
</feature>
<gene>
    <name evidence="5" type="ORF">mRhiFer1_010357</name>
</gene>
<dbReference type="InterPro" id="IPR036872">
    <property type="entry name" value="CH_dom_sf"/>
</dbReference>
<dbReference type="Proteomes" id="UP000585614">
    <property type="component" value="Unassembled WGS sequence"/>
</dbReference>
<dbReference type="Pfam" id="PF13855">
    <property type="entry name" value="LRR_8"/>
    <property type="match status" value="2"/>
</dbReference>
<evidence type="ECO:0000259" key="4">
    <source>
        <dbReference type="PROSITE" id="PS50021"/>
    </source>
</evidence>
<dbReference type="EMBL" id="JACAGC010000002">
    <property type="protein sequence ID" value="KAF6385069.1"/>
    <property type="molecule type" value="Genomic_DNA"/>
</dbReference>
<dbReference type="AlphaFoldDB" id="A0A7J8AFT3"/>
<dbReference type="FunFam" id="3.80.10.10:FF:000007">
    <property type="entry name" value="Leucine-rich repeat and calponin homology domain-containing protein 1 isoform 3"/>
    <property type="match status" value="1"/>
</dbReference>
<comment type="caution">
    <text evidence="5">The sequence shown here is derived from an EMBL/GenBank/DDBJ whole genome shotgun (WGS) entry which is preliminary data.</text>
</comment>
<dbReference type="SUPFAM" id="SSF52058">
    <property type="entry name" value="L domain-like"/>
    <property type="match status" value="1"/>
</dbReference>
<evidence type="ECO:0000313" key="6">
    <source>
        <dbReference type="Proteomes" id="UP000585614"/>
    </source>
</evidence>
<dbReference type="SMART" id="SM00364">
    <property type="entry name" value="LRR_BAC"/>
    <property type="match status" value="4"/>
</dbReference>
<dbReference type="InterPro" id="IPR001611">
    <property type="entry name" value="Leu-rich_rpt"/>
</dbReference>
<protein>
    <submittedName>
        <fullName evidence="5">Leucine rich repeats and calponin homology domain containing 3</fullName>
    </submittedName>
</protein>
<dbReference type="InterPro" id="IPR032675">
    <property type="entry name" value="LRR_dom_sf"/>
</dbReference>
<dbReference type="SUPFAM" id="SSF47576">
    <property type="entry name" value="Calponin-homology domain, CH-domain"/>
    <property type="match status" value="1"/>
</dbReference>
<feature type="compositionally biased region" description="Basic and acidic residues" evidence="3">
    <location>
        <begin position="400"/>
        <end position="409"/>
    </location>
</feature>
<dbReference type="Gene3D" id="3.80.10.10">
    <property type="entry name" value="Ribonuclease Inhibitor"/>
    <property type="match status" value="1"/>
</dbReference>
<feature type="compositionally biased region" description="Polar residues" evidence="3">
    <location>
        <begin position="486"/>
        <end position="495"/>
    </location>
</feature>
<dbReference type="Pfam" id="PF00307">
    <property type="entry name" value="CH"/>
    <property type="match status" value="1"/>
</dbReference>
<dbReference type="SMART" id="SM00369">
    <property type="entry name" value="LRR_TYP"/>
    <property type="match status" value="5"/>
</dbReference>
<evidence type="ECO:0000256" key="2">
    <source>
        <dbReference type="ARBA" id="ARBA00022737"/>
    </source>
</evidence>
<dbReference type="PANTHER" id="PTHR48051:SF44">
    <property type="entry name" value="LEUCINE RICH REPEATS AND CALPONIN HOMOLOGY DOMAIN CONTAINING 3"/>
    <property type="match status" value="1"/>
</dbReference>
<dbReference type="InterPro" id="IPR001715">
    <property type="entry name" value="CH_dom"/>
</dbReference>
<evidence type="ECO:0000256" key="1">
    <source>
        <dbReference type="ARBA" id="ARBA00022614"/>
    </source>
</evidence>
<dbReference type="PROSITE" id="PS51450">
    <property type="entry name" value="LRR"/>
    <property type="match status" value="1"/>
</dbReference>
<evidence type="ECO:0000256" key="3">
    <source>
        <dbReference type="SAM" id="MobiDB-lite"/>
    </source>
</evidence>
<feature type="compositionally biased region" description="Low complexity" evidence="3">
    <location>
        <begin position="420"/>
        <end position="429"/>
    </location>
</feature>
<feature type="region of interest" description="Disordered" evidence="3">
    <location>
        <begin position="572"/>
        <end position="599"/>
    </location>
</feature>
<proteinExistence type="predicted"/>
<dbReference type="InterPro" id="IPR003591">
    <property type="entry name" value="Leu-rich_rpt_typical-subtyp"/>
</dbReference>
<feature type="domain" description="Calponin-homology (CH)" evidence="4">
    <location>
        <begin position="599"/>
        <end position="712"/>
    </location>
</feature>
<evidence type="ECO:0000313" key="5">
    <source>
        <dbReference type="EMBL" id="KAF6385069.1"/>
    </source>
</evidence>
<dbReference type="FunFam" id="1.10.418.10:FF:000021">
    <property type="entry name" value="Leucine-rich repeat and calponin homology domain-containing protein 1 isoform 3"/>
    <property type="match status" value="1"/>
</dbReference>
<feature type="compositionally biased region" description="Low complexity" evidence="3">
    <location>
        <begin position="575"/>
        <end position="590"/>
    </location>
</feature>
<feature type="region of interest" description="Disordered" evidence="3">
    <location>
        <begin position="382"/>
        <end position="437"/>
    </location>
</feature>
<name>A0A7J8AFT3_RHIFE</name>
<dbReference type="PROSITE" id="PS50021">
    <property type="entry name" value="CH"/>
    <property type="match status" value="1"/>
</dbReference>
<sequence length="724" mass="80476">MAAAGLVAVATAAEYSGPAASGANLSGVNCGPSSGAGPGPGPVSWSRSIDRALEEAAVTGVLSLSGRKLREFPRGAANHDLTDTTRADLSRNRLSEIPIEACHFVSLENLNLYQNCIRYIPEAILNLQALTFLNISRNQLSTLPVHLCNLPLKVLIASNNKLVSLPEEIGHLKHLTELDVSCNEIQTIPSQIGNLEALRDLNIRRNHLVRLPVELAELPLIRLDFSCNKITAIPVCYRNLRHLQMITLDNNPLQSPPAQICIKGKIHIFKYLNIHACKIAPDLPDYDRRPLGFGSCHEELYSGRPYGALDSGFNSVDSGDKRWSGNEPTDEFSDLPLRVAEITKEQRLRRENQYQENRSSLVVTNGGVEHDLDQIDYIDSCTAEEEDDEGSPIKPVPLREFQKTEDPRRYSHQNRVPVEPSSLSSLSPSHNQLSHTDLELHRRREQLVERTRREAQLAALQYEEEKIRTKQIQRDAVLDFVRQKATHSPQKQQLSLGGECPFPSRRSQHTDDSALLVNDDRSNVLTVSSSPTTETVHHSPAYSFPAAIQRNQPQRPESFLFRAAVRAETNKGHVSPLLSSSAPTTDSADSITRQNSRQREEELELIDQLRKHIEHRLKVSLPCDLGAALTDGVVLCHLANHVRPRSVPSIHVPSPAVPKLTMAKCRRNVENFLEACRKIGVPQEQLCLPLHILEEKGLSQVAVTVQALLELAPPKPQQQQLSAV</sequence>
<keyword evidence="1" id="KW-0433">Leucine-rich repeat</keyword>
<accession>A0A7J8AFT3</accession>
<dbReference type="InterPro" id="IPR050216">
    <property type="entry name" value="LRR_domain-containing"/>
</dbReference>
<dbReference type="Gene3D" id="1.10.418.10">
    <property type="entry name" value="Calponin-like domain"/>
    <property type="match status" value="1"/>
</dbReference>
<dbReference type="PANTHER" id="PTHR48051">
    <property type="match status" value="1"/>
</dbReference>
<dbReference type="SMART" id="SM00033">
    <property type="entry name" value="CH"/>
    <property type="match status" value="1"/>
</dbReference>
<keyword evidence="2" id="KW-0677">Repeat</keyword>
<reference evidence="5 6" key="1">
    <citation type="journal article" date="2020" name="Nature">
        <title>Six reference-quality genomes reveal evolution of bat adaptations.</title>
        <authorList>
            <person name="Jebb D."/>
            <person name="Huang Z."/>
            <person name="Pippel M."/>
            <person name="Hughes G.M."/>
            <person name="Lavrichenko K."/>
            <person name="Devanna P."/>
            <person name="Winkler S."/>
            <person name="Jermiin L.S."/>
            <person name="Skirmuntt E.C."/>
            <person name="Katzourakis A."/>
            <person name="Burkitt-Gray L."/>
            <person name="Ray D.A."/>
            <person name="Sullivan K.A.M."/>
            <person name="Roscito J.G."/>
            <person name="Kirilenko B.M."/>
            <person name="Davalos L.M."/>
            <person name="Corthals A.P."/>
            <person name="Power M.L."/>
            <person name="Jones G."/>
            <person name="Ransome R.D."/>
            <person name="Dechmann D.K.N."/>
            <person name="Locatelli A.G."/>
            <person name="Puechmaille S.J."/>
            <person name="Fedrigo O."/>
            <person name="Jarvis E.D."/>
            <person name="Hiller M."/>
            <person name="Vernes S.C."/>
            <person name="Myers E.W."/>
            <person name="Teeling E.C."/>
        </authorList>
    </citation>
    <scope>NUCLEOTIDE SEQUENCE [LARGE SCALE GENOMIC DNA]</scope>
    <source>
        <strain evidence="5">MRhiFer1</strain>
        <tissue evidence="5">Lung</tissue>
    </source>
</reference>
<organism evidence="5 6">
    <name type="scientific">Rhinolophus ferrumequinum</name>
    <name type="common">Greater horseshoe bat</name>
    <dbReference type="NCBI Taxonomy" id="59479"/>
    <lineage>
        <taxon>Eukaryota</taxon>
        <taxon>Metazoa</taxon>
        <taxon>Chordata</taxon>
        <taxon>Craniata</taxon>
        <taxon>Vertebrata</taxon>
        <taxon>Euteleostomi</taxon>
        <taxon>Mammalia</taxon>
        <taxon>Eutheria</taxon>
        <taxon>Laurasiatheria</taxon>
        <taxon>Chiroptera</taxon>
        <taxon>Yinpterochiroptera</taxon>
        <taxon>Rhinolophoidea</taxon>
        <taxon>Rhinolophidae</taxon>
        <taxon>Rhinolophinae</taxon>
        <taxon>Rhinolophus</taxon>
    </lineage>
</organism>
<dbReference type="CDD" id="cd21272">
    <property type="entry name" value="CH_LRCH3"/>
    <property type="match status" value="1"/>
</dbReference>
<dbReference type="GO" id="GO:0005737">
    <property type="term" value="C:cytoplasm"/>
    <property type="evidence" value="ECO:0007669"/>
    <property type="project" value="TreeGrafter"/>
</dbReference>